<dbReference type="AlphaFoldDB" id="A0AAE9Y750"/>
<dbReference type="Pfam" id="PF10708">
    <property type="entry name" value="DUF2510"/>
    <property type="match status" value="1"/>
</dbReference>
<gene>
    <name evidence="2" type="ORF">PO878_13605</name>
</gene>
<feature type="domain" description="DUF2510" evidence="1">
    <location>
        <begin position="165"/>
        <end position="189"/>
    </location>
</feature>
<evidence type="ECO:0000313" key="3">
    <source>
        <dbReference type="Proteomes" id="UP001216390"/>
    </source>
</evidence>
<evidence type="ECO:0000313" key="2">
    <source>
        <dbReference type="EMBL" id="WCO65534.1"/>
    </source>
</evidence>
<dbReference type="RefSeq" id="WP_272735059.1">
    <property type="nucleotide sequence ID" value="NZ_CP116942.1"/>
</dbReference>
<keyword evidence="3" id="KW-1185">Reference proteome</keyword>
<dbReference type="InterPro" id="IPR018929">
    <property type="entry name" value="DUF2510"/>
</dbReference>
<accession>A0AAE9Y750</accession>
<sequence length="201" mass="20778">MDAAIDILARGATLSLGIKHSVAVRAHVAGVGVFNLAWKEPVRIPVPPGDHVVAVWATLVRKKHQGLSHARLHLDPGQSVGLTWQMPDTLFGTGTILATAVGPPVRLAYPDAEPPPADWGPCKLVPPHGAEPLVPLAGQASTGAAEAAPTWGQPAPVAPAPAGAWHPDPTGRCPLRWWDGARWTDAVSDGSGVASDPVPGL</sequence>
<dbReference type="KEGG" id="ima:PO878_13605"/>
<reference evidence="2" key="1">
    <citation type="submission" date="2023-01" db="EMBL/GenBank/DDBJ databases">
        <title>The diversity of Class Acidimicrobiia in South China Sea sediment environments and the proposal of Iamia marina sp. nov., a novel species of the genus Iamia.</title>
        <authorList>
            <person name="He Y."/>
            <person name="Tian X."/>
        </authorList>
    </citation>
    <scope>NUCLEOTIDE SEQUENCE</scope>
    <source>
        <strain evidence="2">DSM 19957</strain>
    </source>
</reference>
<proteinExistence type="predicted"/>
<protein>
    <submittedName>
        <fullName evidence="2">DUF2510 domain-containing protein</fullName>
    </submittedName>
</protein>
<name>A0AAE9Y750_9ACTN</name>
<dbReference type="Proteomes" id="UP001216390">
    <property type="component" value="Chromosome"/>
</dbReference>
<dbReference type="EMBL" id="CP116942">
    <property type="protein sequence ID" value="WCO65534.1"/>
    <property type="molecule type" value="Genomic_DNA"/>
</dbReference>
<evidence type="ECO:0000259" key="1">
    <source>
        <dbReference type="Pfam" id="PF10708"/>
    </source>
</evidence>
<organism evidence="2 3">
    <name type="scientific">Iamia majanohamensis</name>
    <dbReference type="NCBI Taxonomy" id="467976"/>
    <lineage>
        <taxon>Bacteria</taxon>
        <taxon>Bacillati</taxon>
        <taxon>Actinomycetota</taxon>
        <taxon>Acidimicrobiia</taxon>
        <taxon>Acidimicrobiales</taxon>
        <taxon>Iamiaceae</taxon>
        <taxon>Iamia</taxon>
    </lineage>
</organism>